<feature type="compositionally biased region" description="Polar residues" evidence="2">
    <location>
        <begin position="111"/>
        <end position="125"/>
    </location>
</feature>
<feature type="region of interest" description="Disordered" evidence="2">
    <location>
        <begin position="106"/>
        <end position="125"/>
    </location>
</feature>
<feature type="compositionally biased region" description="Acidic residues" evidence="2">
    <location>
        <begin position="293"/>
        <end position="303"/>
    </location>
</feature>
<sequence length="581" mass="63754">MSLKSQASHVKLPTLVQITGWSAEDKTAVQKHFGLSFYQFLSEVRKIDNARKRAVLQRAEESDKKARDGIRSPIDLDSGTPYESSNSESKAELSVSDSIISGKVHSKGRATDTQINMSGQQQHHGTTAILRTDDWSLEDALHTLDAEFYCRNEAHDPENFVPGVSTILRGEPGYDLWVELRAKIREYFSVAAANPDLKGMKHPMTTQTMRKALTAVRAFYGDRYVDVDGGRVHWDQALPDRADWIVDRFCSPLHGWNPVLSHAASVLGFAKCLDILEPLPGAQNSIEGGDGSMQEDDEDDLSEDNSSIKDEYTSVKNDNSLSSLKLEIENQQKQTEQRHDEFKQLQSKVENLEKEGKTQKDDLEVLRDNYRRLEEKSEKQAKEMEQLQPTNVGLTAKVDKLQTLTDGQQELQKKHQGEVSRLNSVLTTCMGQIKSLESSKLQQLPAGVSPVASGEATKTAGDPFVNVPKPPDILSSQDKATGSASGSQDLPADTAGDGNLSKSATSSALGTPEPGRSGELVGGRLSLKRKATPETPTRKGRKFPAANTPKFSSPANGGRNPFGSRTHTTSDTKRPKTKGSK</sequence>
<evidence type="ECO:0000256" key="2">
    <source>
        <dbReference type="SAM" id="MobiDB-lite"/>
    </source>
</evidence>
<feature type="compositionally biased region" description="Polar residues" evidence="2">
    <location>
        <begin position="474"/>
        <end position="488"/>
    </location>
</feature>
<feature type="compositionally biased region" description="Basic and acidic residues" evidence="2">
    <location>
        <begin position="58"/>
        <end position="70"/>
    </location>
</feature>
<gene>
    <name evidence="3" type="ORF">FOXYS1_12875</name>
</gene>
<dbReference type="EMBL" id="JAAFOW010002581">
    <property type="protein sequence ID" value="KAF5256636.1"/>
    <property type="molecule type" value="Genomic_DNA"/>
</dbReference>
<name>A0A8H5A377_FUSOX</name>
<dbReference type="AlphaFoldDB" id="A0A8H5A377"/>
<keyword evidence="1" id="KW-0175">Coiled coil</keyword>
<comment type="caution">
    <text evidence="3">The sequence shown here is derived from an EMBL/GenBank/DDBJ whole genome shotgun (WGS) entry which is preliminary data.</text>
</comment>
<proteinExistence type="predicted"/>
<evidence type="ECO:0000256" key="1">
    <source>
        <dbReference type="SAM" id="Coils"/>
    </source>
</evidence>
<organism evidence="3 4">
    <name type="scientific">Fusarium oxysporum</name>
    <name type="common">Fusarium vascular wilt</name>
    <dbReference type="NCBI Taxonomy" id="5507"/>
    <lineage>
        <taxon>Eukaryota</taxon>
        <taxon>Fungi</taxon>
        <taxon>Dikarya</taxon>
        <taxon>Ascomycota</taxon>
        <taxon>Pezizomycotina</taxon>
        <taxon>Sordariomycetes</taxon>
        <taxon>Hypocreomycetidae</taxon>
        <taxon>Hypocreales</taxon>
        <taxon>Nectriaceae</taxon>
        <taxon>Fusarium</taxon>
        <taxon>Fusarium oxysporum species complex</taxon>
    </lineage>
</organism>
<dbReference type="Proteomes" id="UP000558688">
    <property type="component" value="Unassembled WGS sequence"/>
</dbReference>
<evidence type="ECO:0000313" key="3">
    <source>
        <dbReference type="EMBL" id="KAF5256636.1"/>
    </source>
</evidence>
<evidence type="ECO:0000313" key="4">
    <source>
        <dbReference type="Proteomes" id="UP000558688"/>
    </source>
</evidence>
<reference evidence="3" key="1">
    <citation type="submission" date="2020-02" db="EMBL/GenBank/DDBJ databases">
        <title>Identification and distribution of gene clusters putatively required for synthesis of sphingolipid metabolism inhibitors in phylogenetically diverse species of the filamentous fungus Fusarium.</title>
        <authorList>
            <person name="Kim H.-S."/>
            <person name="Busman M."/>
            <person name="Brown D.W."/>
            <person name="Divon H."/>
            <person name="Uhlig S."/>
            <person name="Proctor R.H."/>
        </authorList>
    </citation>
    <scope>NUCLEOTIDE SEQUENCE [LARGE SCALE GENOMIC DNA]</scope>
    <source>
        <strain evidence="3">NRRL 39464</strain>
    </source>
</reference>
<feature type="region of interest" description="Disordered" evidence="2">
    <location>
        <begin position="437"/>
        <end position="581"/>
    </location>
</feature>
<protein>
    <submittedName>
        <fullName evidence="3">Uncharacterized protein</fullName>
    </submittedName>
</protein>
<feature type="region of interest" description="Disordered" evidence="2">
    <location>
        <begin position="57"/>
        <end position="94"/>
    </location>
</feature>
<feature type="coiled-coil region" evidence="1">
    <location>
        <begin position="325"/>
        <end position="387"/>
    </location>
</feature>
<feature type="compositionally biased region" description="Polar residues" evidence="2">
    <location>
        <begin position="500"/>
        <end position="509"/>
    </location>
</feature>
<feature type="region of interest" description="Disordered" evidence="2">
    <location>
        <begin position="283"/>
        <end position="314"/>
    </location>
</feature>
<accession>A0A8H5A377</accession>